<feature type="transmembrane region" description="Helical" evidence="9">
    <location>
        <begin position="62"/>
        <end position="81"/>
    </location>
</feature>
<sequence length="496" mass="53115">MASLFPSHERVTARTWPPRPREALPAVCFVAMLLLPAVSVLFVLGLAAAAVLLALLDPRGRYGTLALLCAVMVAAVLLILTDVSLQQVLVVAAVDVTFGVLPWLLAFAWRARRWVVAREAADVEREERARQRDADIVRARERTHLAQELHDDLGHALSLVALNLGRLELDRSLDGSQRSAIATSRQHVADAVARLGASVESLRDDAVPSLASQHQNTDVVALIDAARSAGATVEVADDPGPDRLAEFGGPTVHRVVQEGITNAVKHAPGEPVRVGFDDEGRWLRITVTNDLGPKRARDGAGGGDAAASDESGYGLVALRERVRLAGGTIRAGEHEGRFTLAVGVPRLGNRAAVATSGPAPDPRTPTAAVETYRRLARARRRSAMYLWAALVVPAVALVAIVVLVQVLGMYEANRAELATDVFAEIDVGDRRAGVTLPEYELDVHDDTDPAGECHYYAVTSNPLDNGYGDSYRICFANGAVLSAEQLTPDQLSPERS</sequence>
<dbReference type="InterPro" id="IPR050482">
    <property type="entry name" value="Sensor_HK_TwoCompSys"/>
</dbReference>
<evidence type="ECO:0000313" key="13">
    <source>
        <dbReference type="Proteomes" id="UP000243528"/>
    </source>
</evidence>
<protein>
    <recommendedName>
        <fullName evidence="2">histidine kinase</fullName>
        <ecNumber evidence="2">2.7.13.3</ecNumber>
    </recommendedName>
</protein>
<keyword evidence="4" id="KW-0808">Transferase</keyword>
<evidence type="ECO:0000259" key="11">
    <source>
        <dbReference type="Pfam" id="PF07730"/>
    </source>
</evidence>
<evidence type="ECO:0000256" key="7">
    <source>
        <dbReference type="ARBA" id="ARBA00022840"/>
    </source>
</evidence>
<dbReference type="GO" id="GO:0046983">
    <property type="term" value="F:protein dimerization activity"/>
    <property type="evidence" value="ECO:0007669"/>
    <property type="project" value="InterPro"/>
</dbReference>
<keyword evidence="13" id="KW-1185">Reference proteome</keyword>
<dbReference type="EMBL" id="PYGE01000033">
    <property type="protein sequence ID" value="PSK91876.1"/>
    <property type="molecule type" value="Genomic_DNA"/>
</dbReference>
<name>A0A2P8D3U0_9ACTN</name>
<evidence type="ECO:0000256" key="3">
    <source>
        <dbReference type="ARBA" id="ARBA00022553"/>
    </source>
</evidence>
<dbReference type="GO" id="GO:0016020">
    <property type="term" value="C:membrane"/>
    <property type="evidence" value="ECO:0007669"/>
    <property type="project" value="InterPro"/>
</dbReference>
<feature type="transmembrane region" description="Helical" evidence="9">
    <location>
        <begin position="23"/>
        <end position="55"/>
    </location>
</feature>
<keyword evidence="8" id="KW-0902">Two-component regulatory system</keyword>
<reference evidence="12 13" key="1">
    <citation type="submission" date="2018-03" db="EMBL/GenBank/DDBJ databases">
        <title>Genomic Encyclopedia of Archaeal and Bacterial Type Strains, Phase II (KMG-II): from individual species to whole genera.</title>
        <authorList>
            <person name="Goeker M."/>
        </authorList>
    </citation>
    <scope>NUCLEOTIDE SEQUENCE [LARGE SCALE GENOMIC DNA]</scope>
    <source>
        <strain evidence="12 13">DSM 45211</strain>
    </source>
</reference>
<feature type="domain" description="Signal transduction histidine kinase subgroup 3 dimerisation and phosphoacceptor" evidence="11">
    <location>
        <begin position="141"/>
        <end position="205"/>
    </location>
</feature>
<evidence type="ECO:0000259" key="10">
    <source>
        <dbReference type="Pfam" id="PF02518"/>
    </source>
</evidence>
<keyword evidence="5" id="KW-0547">Nucleotide-binding</keyword>
<dbReference type="GO" id="GO:0000155">
    <property type="term" value="F:phosphorelay sensor kinase activity"/>
    <property type="evidence" value="ECO:0007669"/>
    <property type="project" value="InterPro"/>
</dbReference>
<evidence type="ECO:0000313" key="12">
    <source>
        <dbReference type="EMBL" id="PSK91876.1"/>
    </source>
</evidence>
<dbReference type="AlphaFoldDB" id="A0A2P8D3U0"/>
<dbReference type="PANTHER" id="PTHR24421">
    <property type="entry name" value="NITRATE/NITRITE SENSOR PROTEIN NARX-RELATED"/>
    <property type="match status" value="1"/>
</dbReference>
<keyword evidence="9" id="KW-0812">Transmembrane</keyword>
<evidence type="ECO:0000256" key="8">
    <source>
        <dbReference type="ARBA" id="ARBA00023012"/>
    </source>
</evidence>
<feature type="transmembrane region" description="Helical" evidence="9">
    <location>
        <begin position="87"/>
        <end position="109"/>
    </location>
</feature>
<dbReference type="Gene3D" id="1.20.5.1930">
    <property type="match status" value="1"/>
</dbReference>
<comment type="caution">
    <text evidence="12">The sequence shown here is derived from an EMBL/GenBank/DDBJ whole genome shotgun (WGS) entry which is preliminary data.</text>
</comment>
<dbReference type="Pfam" id="PF02518">
    <property type="entry name" value="HATPase_c"/>
    <property type="match status" value="1"/>
</dbReference>
<dbReference type="Gene3D" id="3.30.565.10">
    <property type="entry name" value="Histidine kinase-like ATPase, C-terminal domain"/>
    <property type="match status" value="1"/>
</dbReference>
<dbReference type="InterPro" id="IPR011712">
    <property type="entry name" value="Sig_transdc_His_kin_sub3_dim/P"/>
</dbReference>
<dbReference type="Pfam" id="PF07730">
    <property type="entry name" value="HisKA_3"/>
    <property type="match status" value="1"/>
</dbReference>
<feature type="transmembrane region" description="Helical" evidence="9">
    <location>
        <begin position="383"/>
        <end position="410"/>
    </location>
</feature>
<evidence type="ECO:0000256" key="4">
    <source>
        <dbReference type="ARBA" id="ARBA00022679"/>
    </source>
</evidence>
<dbReference type="GO" id="GO:0005524">
    <property type="term" value="F:ATP binding"/>
    <property type="evidence" value="ECO:0007669"/>
    <property type="project" value="UniProtKB-KW"/>
</dbReference>
<gene>
    <name evidence="12" type="ORF">CLV30_1339</name>
</gene>
<dbReference type="PANTHER" id="PTHR24421:SF10">
    <property type="entry name" value="NITRATE_NITRITE SENSOR PROTEIN NARQ"/>
    <property type="match status" value="1"/>
</dbReference>
<keyword evidence="6 12" id="KW-0418">Kinase</keyword>
<evidence type="ECO:0000256" key="1">
    <source>
        <dbReference type="ARBA" id="ARBA00000085"/>
    </source>
</evidence>
<evidence type="ECO:0000256" key="6">
    <source>
        <dbReference type="ARBA" id="ARBA00022777"/>
    </source>
</evidence>
<evidence type="ECO:0000256" key="5">
    <source>
        <dbReference type="ARBA" id="ARBA00022741"/>
    </source>
</evidence>
<keyword evidence="3" id="KW-0597">Phosphoprotein</keyword>
<evidence type="ECO:0000256" key="2">
    <source>
        <dbReference type="ARBA" id="ARBA00012438"/>
    </source>
</evidence>
<keyword evidence="9" id="KW-1133">Transmembrane helix</keyword>
<dbReference type="EC" id="2.7.13.3" evidence="2"/>
<evidence type="ECO:0000256" key="9">
    <source>
        <dbReference type="SAM" id="Phobius"/>
    </source>
</evidence>
<dbReference type="RefSeq" id="WP_106540012.1">
    <property type="nucleotide sequence ID" value="NZ_PYGE01000033.1"/>
</dbReference>
<organism evidence="12 13">
    <name type="scientific">Haloactinopolyspora alba</name>
    <dbReference type="NCBI Taxonomy" id="648780"/>
    <lineage>
        <taxon>Bacteria</taxon>
        <taxon>Bacillati</taxon>
        <taxon>Actinomycetota</taxon>
        <taxon>Actinomycetes</taxon>
        <taxon>Jiangellales</taxon>
        <taxon>Jiangellaceae</taxon>
        <taxon>Haloactinopolyspora</taxon>
    </lineage>
</organism>
<dbReference type="Proteomes" id="UP000243528">
    <property type="component" value="Unassembled WGS sequence"/>
</dbReference>
<dbReference type="InterPro" id="IPR003594">
    <property type="entry name" value="HATPase_dom"/>
</dbReference>
<dbReference type="CDD" id="cd16917">
    <property type="entry name" value="HATPase_UhpB-NarQ-NarX-like"/>
    <property type="match status" value="1"/>
</dbReference>
<comment type="catalytic activity">
    <reaction evidence="1">
        <text>ATP + protein L-histidine = ADP + protein N-phospho-L-histidine.</text>
        <dbReference type="EC" id="2.7.13.3"/>
    </reaction>
</comment>
<accession>A0A2P8D3U0</accession>
<proteinExistence type="predicted"/>
<keyword evidence="7" id="KW-0067">ATP-binding</keyword>
<keyword evidence="9" id="KW-0472">Membrane</keyword>
<dbReference type="OrthoDB" id="227596at2"/>
<feature type="domain" description="Histidine kinase/HSP90-like ATPase" evidence="10">
    <location>
        <begin position="251"/>
        <end position="337"/>
    </location>
</feature>
<dbReference type="SUPFAM" id="SSF55874">
    <property type="entry name" value="ATPase domain of HSP90 chaperone/DNA topoisomerase II/histidine kinase"/>
    <property type="match status" value="1"/>
</dbReference>
<dbReference type="InterPro" id="IPR036890">
    <property type="entry name" value="HATPase_C_sf"/>
</dbReference>